<dbReference type="SUPFAM" id="SSF49384">
    <property type="entry name" value="Carbohydrate-binding domain"/>
    <property type="match status" value="1"/>
</dbReference>
<dbReference type="InterPro" id="IPR008965">
    <property type="entry name" value="CBM2/CBM3_carb-bd_dom_sf"/>
</dbReference>
<dbReference type="EMBL" id="BLPF01000003">
    <property type="protein sequence ID" value="GFJ83100.1"/>
    <property type="molecule type" value="Genomic_DNA"/>
</dbReference>
<comment type="caution">
    <text evidence="4">The sequence shown here is derived from an EMBL/GenBank/DDBJ whole genome shotgun (WGS) entry which is preliminary data.</text>
</comment>
<protein>
    <submittedName>
        <fullName evidence="4">Chitin-binding protein</fullName>
    </submittedName>
</protein>
<accession>A0A6V8KI55</accession>
<feature type="compositionally biased region" description="Pro residues" evidence="2">
    <location>
        <begin position="219"/>
        <end position="245"/>
    </location>
</feature>
<dbReference type="SUPFAM" id="SSF81296">
    <property type="entry name" value="E set domains"/>
    <property type="match status" value="1"/>
</dbReference>
<feature type="region of interest" description="Disordered" evidence="2">
    <location>
        <begin position="216"/>
        <end position="266"/>
    </location>
</feature>
<dbReference type="Pfam" id="PF03067">
    <property type="entry name" value="LPMO_10"/>
    <property type="match status" value="1"/>
</dbReference>
<dbReference type="SMART" id="SM00637">
    <property type="entry name" value="CBD_II"/>
    <property type="match status" value="1"/>
</dbReference>
<dbReference type="PANTHER" id="PTHR34823:SF1">
    <property type="entry name" value="CHITIN-BINDING TYPE-4 DOMAIN-CONTAINING PROTEIN"/>
    <property type="match status" value="1"/>
</dbReference>
<keyword evidence="5" id="KW-1185">Reference proteome</keyword>
<dbReference type="GO" id="GO:0005975">
    <property type="term" value="P:carbohydrate metabolic process"/>
    <property type="evidence" value="ECO:0007669"/>
    <property type="project" value="InterPro"/>
</dbReference>
<dbReference type="Proteomes" id="UP000482800">
    <property type="component" value="Unassembled WGS sequence"/>
</dbReference>
<dbReference type="PROSITE" id="PS51173">
    <property type="entry name" value="CBM2"/>
    <property type="match status" value="1"/>
</dbReference>
<dbReference type="InterPro" id="IPR001919">
    <property type="entry name" value="CBD2"/>
</dbReference>
<dbReference type="GO" id="GO:0030247">
    <property type="term" value="F:polysaccharide binding"/>
    <property type="evidence" value="ECO:0007669"/>
    <property type="project" value="UniProtKB-UniRule"/>
</dbReference>
<evidence type="ECO:0000259" key="3">
    <source>
        <dbReference type="PROSITE" id="PS51173"/>
    </source>
</evidence>
<name>A0A6V8KI55_9ACTN</name>
<reference evidence="4 5" key="1">
    <citation type="submission" date="2020-03" db="EMBL/GenBank/DDBJ databases">
        <title>Whole genome shotgun sequence of Phytohabitans houttuyneae NBRC 108639.</title>
        <authorList>
            <person name="Komaki H."/>
            <person name="Tamura T."/>
        </authorList>
    </citation>
    <scope>NUCLEOTIDE SEQUENCE [LARGE SCALE GENOMIC DNA]</scope>
    <source>
        <strain evidence="4 5">NBRC 108639</strain>
    </source>
</reference>
<dbReference type="CDD" id="cd21177">
    <property type="entry name" value="LPMO_AA10"/>
    <property type="match status" value="1"/>
</dbReference>
<dbReference type="InterPro" id="IPR012291">
    <property type="entry name" value="CBM2_carb-bd_dom_sf"/>
</dbReference>
<proteinExistence type="predicted"/>
<dbReference type="AlphaFoldDB" id="A0A6V8KI55"/>
<dbReference type="InterPro" id="IPR014756">
    <property type="entry name" value="Ig_E-set"/>
</dbReference>
<gene>
    <name evidence="4" type="primary">cpbD_2</name>
    <name evidence="4" type="ORF">Phou_072800</name>
</gene>
<reference evidence="4 5" key="2">
    <citation type="submission" date="2020-03" db="EMBL/GenBank/DDBJ databases">
        <authorList>
            <person name="Ichikawa N."/>
            <person name="Kimura A."/>
            <person name="Kitahashi Y."/>
            <person name="Uohara A."/>
        </authorList>
    </citation>
    <scope>NUCLEOTIDE SEQUENCE [LARGE SCALE GENOMIC DNA]</scope>
    <source>
        <strain evidence="4 5">NBRC 108639</strain>
    </source>
</reference>
<sequence>MLAAAALLGSGVPLLLKPSPVEAHGAFVSPATRTYACYVDGRANGGGDLNPTNPACVAAVAAGGKQPLWDFFGLLQSNAAGQHRTIIPDGQLCGGGTTKYAAYNAARTDWPTTQVQSGGTMQFRYNAWAPHPGTWYQYITRDGYDPTQPLKWSDLEATPFDQVTNPPTQGGPSGSEYYWDARLPSKQGRHIIYSIWQRSDSPEAFYNCVDVNFGGTNPTSPPPTSPPPTSAPPTSAPPTSPPPSTSGPATCTATVRTSSQWSGGFQGEVTVRNNSTAAVNPWTATWTMPAGATINSGWNATVTQSGTTVTATPPSWGGTSLAAGASVTIGFVSSGTPGPTGVRLNNAACGA</sequence>
<dbReference type="PANTHER" id="PTHR34823">
    <property type="entry name" value="GLCNAC-BINDING PROTEIN A"/>
    <property type="match status" value="1"/>
</dbReference>
<evidence type="ECO:0000313" key="5">
    <source>
        <dbReference type="Proteomes" id="UP000482800"/>
    </source>
</evidence>
<feature type="region of interest" description="Disordered" evidence="2">
    <location>
        <begin position="158"/>
        <end position="179"/>
    </location>
</feature>
<dbReference type="Pfam" id="PF00553">
    <property type="entry name" value="CBM_2"/>
    <property type="match status" value="1"/>
</dbReference>
<evidence type="ECO:0000256" key="2">
    <source>
        <dbReference type="SAM" id="MobiDB-lite"/>
    </source>
</evidence>
<feature type="compositionally biased region" description="Polar residues" evidence="2">
    <location>
        <begin position="161"/>
        <end position="170"/>
    </location>
</feature>
<organism evidence="4 5">
    <name type="scientific">Phytohabitans houttuyneae</name>
    <dbReference type="NCBI Taxonomy" id="1076126"/>
    <lineage>
        <taxon>Bacteria</taxon>
        <taxon>Bacillati</taxon>
        <taxon>Actinomycetota</taxon>
        <taxon>Actinomycetes</taxon>
        <taxon>Micromonosporales</taxon>
        <taxon>Micromonosporaceae</taxon>
    </lineage>
</organism>
<evidence type="ECO:0000256" key="1">
    <source>
        <dbReference type="ARBA" id="ARBA00022729"/>
    </source>
</evidence>
<dbReference type="GO" id="GO:0004553">
    <property type="term" value="F:hydrolase activity, hydrolyzing O-glycosyl compounds"/>
    <property type="evidence" value="ECO:0007669"/>
    <property type="project" value="InterPro"/>
</dbReference>
<dbReference type="Gene3D" id="2.60.40.290">
    <property type="match status" value="1"/>
</dbReference>
<dbReference type="Gene3D" id="2.70.50.50">
    <property type="entry name" value="chitin-binding protein cbp21"/>
    <property type="match status" value="1"/>
</dbReference>
<evidence type="ECO:0000313" key="4">
    <source>
        <dbReference type="EMBL" id="GFJ83100.1"/>
    </source>
</evidence>
<dbReference type="InterPro" id="IPR051024">
    <property type="entry name" value="GlcNAc_Chitin_IntDeg"/>
</dbReference>
<dbReference type="InterPro" id="IPR004302">
    <property type="entry name" value="Cellulose/chitin-bd_N"/>
</dbReference>
<feature type="domain" description="CBM2" evidence="3">
    <location>
        <begin position="244"/>
        <end position="351"/>
    </location>
</feature>
<keyword evidence="1" id="KW-0732">Signal</keyword>